<name>A0ABQ5CKT2_9ASTR</name>
<protein>
    <submittedName>
        <fullName evidence="9">Ethylene-responsive transcription factor ERF038-like protein</fullName>
    </submittedName>
</protein>
<comment type="caution">
    <text evidence="9">The sequence shown here is derived from an EMBL/GenBank/DDBJ whole genome shotgun (WGS) entry which is preliminary data.</text>
</comment>
<dbReference type="Proteomes" id="UP001151760">
    <property type="component" value="Unassembled WGS sequence"/>
</dbReference>
<keyword evidence="4" id="KW-0010">Activator</keyword>
<reference evidence="9" key="2">
    <citation type="submission" date="2022-01" db="EMBL/GenBank/DDBJ databases">
        <authorList>
            <person name="Yamashiro T."/>
            <person name="Shiraishi A."/>
            <person name="Satake H."/>
            <person name="Nakayama K."/>
        </authorList>
    </citation>
    <scope>NUCLEOTIDE SEQUENCE</scope>
</reference>
<evidence type="ECO:0000259" key="8">
    <source>
        <dbReference type="PROSITE" id="PS51032"/>
    </source>
</evidence>
<reference evidence="9" key="1">
    <citation type="journal article" date="2022" name="Int. J. Mol. Sci.">
        <title>Draft Genome of Tanacetum Coccineum: Genomic Comparison of Closely Related Tanacetum-Family Plants.</title>
        <authorList>
            <person name="Yamashiro T."/>
            <person name="Shiraishi A."/>
            <person name="Nakayama K."/>
            <person name="Satake H."/>
        </authorList>
    </citation>
    <scope>NUCLEOTIDE SEQUENCE</scope>
</reference>
<evidence type="ECO:0000256" key="3">
    <source>
        <dbReference type="ARBA" id="ARBA00023125"/>
    </source>
</evidence>
<dbReference type="PANTHER" id="PTHR31985">
    <property type="entry name" value="ETHYLENE-RESPONSIVE TRANSCRIPTION FACTOR ERF042-RELATED"/>
    <property type="match status" value="1"/>
</dbReference>
<dbReference type="Pfam" id="PF00847">
    <property type="entry name" value="AP2"/>
    <property type="match status" value="1"/>
</dbReference>
<keyword evidence="3" id="KW-0238">DNA-binding</keyword>
<organism evidence="9 10">
    <name type="scientific">Tanacetum coccineum</name>
    <dbReference type="NCBI Taxonomy" id="301880"/>
    <lineage>
        <taxon>Eukaryota</taxon>
        <taxon>Viridiplantae</taxon>
        <taxon>Streptophyta</taxon>
        <taxon>Embryophyta</taxon>
        <taxon>Tracheophyta</taxon>
        <taxon>Spermatophyta</taxon>
        <taxon>Magnoliopsida</taxon>
        <taxon>eudicotyledons</taxon>
        <taxon>Gunneridae</taxon>
        <taxon>Pentapetalae</taxon>
        <taxon>asterids</taxon>
        <taxon>campanulids</taxon>
        <taxon>Asterales</taxon>
        <taxon>Asteraceae</taxon>
        <taxon>Asteroideae</taxon>
        <taxon>Anthemideae</taxon>
        <taxon>Anthemidinae</taxon>
        <taxon>Tanacetum</taxon>
    </lineage>
</organism>
<evidence type="ECO:0000313" key="9">
    <source>
        <dbReference type="EMBL" id="GJT27319.1"/>
    </source>
</evidence>
<keyword evidence="5" id="KW-0804">Transcription</keyword>
<evidence type="ECO:0000256" key="6">
    <source>
        <dbReference type="ARBA" id="ARBA00023242"/>
    </source>
</evidence>
<dbReference type="InterPro" id="IPR016177">
    <property type="entry name" value="DNA-bd_dom_sf"/>
</dbReference>
<evidence type="ECO:0000256" key="4">
    <source>
        <dbReference type="ARBA" id="ARBA00023159"/>
    </source>
</evidence>
<dbReference type="InterPro" id="IPR001471">
    <property type="entry name" value="AP2/ERF_dom"/>
</dbReference>
<proteinExistence type="inferred from homology"/>
<evidence type="ECO:0000313" key="10">
    <source>
        <dbReference type="Proteomes" id="UP001151760"/>
    </source>
</evidence>
<dbReference type="SUPFAM" id="SSF54171">
    <property type="entry name" value="DNA-binding domain"/>
    <property type="match status" value="1"/>
</dbReference>
<sequence length="125" mass="14160">MMEVSTVVFEGRAGENGYQKYASQRKKSRIWLGTFDTPEMAARAHDVAAITIKGHVLCDPQFPELAHQFPKPKSNSPIDIQDATLKAAHLDESSNTELQDNMINNDPFLDLPDLFMDRFSNRQNH</sequence>
<dbReference type="PANTHER" id="PTHR31985:SF300">
    <property type="entry name" value="ETHYLENE-RESPONSIVE TRANSCRIPTION FACTOR ERF035"/>
    <property type="match status" value="1"/>
</dbReference>
<gene>
    <name evidence="9" type="ORF">Tco_0907594</name>
</gene>
<evidence type="ECO:0000256" key="7">
    <source>
        <dbReference type="ARBA" id="ARBA00024343"/>
    </source>
</evidence>
<dbReference type="PROSITE" id="PS51032">
    <property type="entry name" value="AP2_ERF"/>
    <property type="match status" value="1"/>
</dbReference>
<keyword evidence="10" id="KW-1185">Reference proteome</keyword>
<evidence type="ECO:0000256" key="5">
    <source>
        <dbReference type="ARBA" id="ARBA00023163"/>
    </source>
</evidence>
<keyword evidence="6" id="KW-0539">Nucleus</keyword>
<dbReference type="CDD" id="cd00018">
    <property type="entry name" value="AP2"/>
    <property type="match status" value="1"/>
</dbReference>
<keyword evidence="2" id="KW-0805">Transcription regulation</keyword>
<comment type="similarity">
    <text evidence="7">Belongs to the AP2/ERF transcription factor family. ERF subfamily.</text>
</comment>
<dbReference type="InterPro" id="IPR051032">
    <property type="entry name" value="AP2/ERF_TF_ERF_subfamily"/>
</dbReference>
<evidence type="ECO:0000256" key="1">
    <source>
        <dbReference type="ARBA" id="ARBA00004123"/>
    </source>
</evidence>
<dbReference type="InterPro" id="IPR036955">
    <property type="entry name" value="AP2/ERF_dom_sf"/>
</dbReference>
<comment type="subcellular location">
    <subcellularLocation>
        <location evidence="1">Nucleus</location>
    </subcellularLocation>
</comment>
<accession>A0ABQ5CKT2</accession>
<dbReference type="Gene3D" id="3.30.730.10">
    <property type="entry name" value="AP2/ERF domain"/>
    <property type="match status" value="1"/>
</dbReference>
<dbReference type="EMBL" id="BQNB010014367">
    <property type="protein sequence ID" value="GJT27319.1"/>
    <property type="molecule type" value="Genomic_DNA"/>
</dbReference>
<evidence type="ECO:0000256" key="2">
    <source>
        <dbReference type="ARBA" id="ARBA00023015"/>
    </source>
</evidence>
<dbReference type="SMART" id="SM00380">
    <property type="entry name" value="AP2"/>
    <property type="match status" value="1"/>
</dbReference>
<feature type="domain" description="AP2/ERF" evidence="8">
    <location>
        <begin position="8"/>
        <end position="63"/>
    </location>
</feature>